<evidence type="ECO:0000313" key="1">
    <source>
        <dbReference type="EMBL" id="KAL3580446.1"/>
    </source>
</evidence>
<protein>
    <submittedName>
        <fullName evidence="1">Uncharacterized protein</fullName>
    </submittedName>
</protein>
<proteinExistence type="predicted"/>
<keyword evidence="2" id="KW-1185">Reference proteome</keyword>
<evidence type="ECO:0000313" key="2">
    <source>
        <dbReference type="Proteomes" id="UP000309997"/>
    </source>
</evidence>
<organism evidence="1 2">
    <name type="scientific">Populus alba</name>
    <name type="common">White poplar</name>
    <dbReference type="NCBI Taxonomy" id="43335"/>
    <lineage>
        <taxon>Eukaryota</taxon>
        <taxon>Viridiplantae</taxon>
        <taxon>Streptophyta</taxon>
        <taxon>Embryophyta</taxon>
        <taxon>Tracheophyta</taxon>
        <taxon>Spermatophyta</taxon>
        <taxon>Magnoliopsida</taxon>
        <taxon>eudicotyledons</taxon>
        <taxon>Gunneridae</taxon>
        <taxon>Pentapetalae</taxon>
        <taxon>rosids</taxon>
        <taxon>fabids</taxon>
        <taxon>Malpighiales</taxon>
        <taxon>Salicaceae</taxon>
        <taxon>Saliceae</taxon>
        <taxon>Populus</taxon>
    </lineage>
</organism>
<reference evidence="1 2" key="1">
    <citation type="journal article" date="2024" name="Plant Biotechnol. J.">
        <title>Genome and CRISPR/Cas9 system of a widespread forest tree (Populus alba) in the world.</title>
        <authorList>
            <person name="Liu Y.J."/>
            <person name="Jiang P.F."/>
            <person name="Han X.M."/>
            <person name="Li X.Y."/>
            <person name="Wang H.M."/>
            <person name="Wang Y.J."/>
            <person name="Wang X.X."/>
            <person name="Zeng Q.Y."/>
        </authorList>
    </citation>
    <scope>NUCLEOTIDE SEQUENCE [LARGE SCALE GENOMIC DNA]</scope>
    <source>
        <strain evidence="2">cv. PAL-ZL1</strain>
    </source>
</reference>
<name>A0ACC4BQW7_POPAL</name>
<comment type="caution">
    <text evidence="1">The sequence shown here is derived from an EMBL/GenBank/DDBJ whole genome shotgun (WGS) entry which is preliminary data.</text>
</comment>
<gene>
    <name evidence="1" type="ORF">D5086_018281</name>
</gene>
<accession>A0ACC4BQW7</accession>
<dbReference type="EMBL" id="RCHU02000009">
    <property type="protein sequence ID" value="KAL3580446.1"/>
    <property type="molecule type" value="Genomic_DNA"/>
</dbReference>
<dbReference type="Proteomes" id="UP000309997">
    <property type="component" value="Unassembled WGS sequence"/>
</dbReference>
<sequence length="150" mass="16820">MQRYLKEVSDWSTMWDARNFVVLAWIINNDVMFYATSEINVSILSSNACQLLTVHIWNMVSQGSLIMSTLLCSSNILSGCNNIAQLIRFYGLVKGSLEVLTNPKVSEEALNPSCATRELLNKFFNSSITPLRFPCLFVEEACAILQQTIG</sequence>